<organism evidence="2 3">
    <name type="scientific">Pseudaquabacterium terrae</name>
    <dbReference type="NCBI Taxonomy" id="2732868"/>
    <lineage>
        <taxon>Bacteria</taxon>
        <taxon>Pseudomonadati</taxon>
        <taxon>Pseudomonadota</taxon>
        <taxon>Betaproteobacteria</taxon>
        <taxon>Burkholderiales</taxon>
        <taxon>Sphaerotilaceae</taxon>
        <taxon>Pseudaquabacterium</taxon>
    </lineage>
</organism>
<keyword evidence="3" id="KW-1185">Reference proteome</keyword>
<keyword evidence="2" id="KW-0540">Nuclease</keyword>
<evidence type="ECO:0000313" key="2">
    <source>
        <dbReference type="EMBL" id="NRF65378.1"/>
    </source>
</evidence>
<dbReference type="GO" id="GO:0004519">
    <property type="term" value="F:endonuclease activity"/>
    <property type="evidence" value="ECO:0007669"/>
    <property type="project" value="UniProtKB-KW"/>
</dbReference>
<dbReference type="PANTHER" id="PTHR14859">
    <property type="entry name" value="CALCOFLUOR WHITE HYPERSENSITIVE PROTEIN PRECURSOR"/>
    <property type="match status" value="1"/>
</dbReference>
<dbReference type="InterPro" id="IPR005135">
    <property type="entry name" value="Endo/exonuclease/phosphatase"/>
</dbReference>
<proteinExistence type="predicted"/>
<dbReference type="InterPro" id="IPR051916">
    <property type="entry name" value="GPI-anchor_lipid_remodeler"/>
</dbReference>
<dbReference type="Pfam" id="PF03372">
    <property type="entry name" value="Exo_endo_phos"/>
    <property type="match status" value="1"/>
</dbReference>
<gene>
    <name evidence="2" type="ORF">HLB44_00120</name>
</gene>
<keyword evidence="2" id="KW-0255">Endonuclease</keyword>
<dbReference type="Proteomes" id="UP000737171">
    <property type="component" value="Unassembled WGS sequence"/>
</dbReference>
<keyword evidence="2" id="KW-0378">Hydrolase</keyword>
<dbReference type="InterPro" id="IPR036691">
    <property type="entry name" value="Endo/exonu/phosph_ase_sf"/>
</dbReference>
<feature type="domain" description="Endonuclease/exonuclease/phosphatase" evidence="1">
    <location>
        <begin position="4"/>
        <end position="277"/>
    </location>
</feature>
<sequence>MRVLTWNIQWGRGADGRVDLDRVVGEIECLGTPEIICLQEVADGFSATELAGCDGRDQFAALARRLPRHRAVAGVATDMAASARRRRRFGNMILTRLPIESVRRHLLPWPADPAVRSMQRMALEVIIDTAIGPLRVMTTHLEYYSARQRAAQVECLRALHADAADHARRARPRSGSGGPYDAAIGATAAILTGDFNCGPRSPERTRLVAPFDDATPSWRDAWEAACPAVEHPLTAGVHDRVQWNDQPQSFDTVFVTEDLAGRVRAVAVDAACIASDHQPLIVDLEMHA</sequence>
<dbReference type="SUPFAM" id="SSF56219">
    <property type="entry name" value="DNase I-like"/>
    <property type="match status" value="1"/>
</dbReference>
<evidence type="ECO:0000259" key="1">
    <source>
        <dbReference type="Pfam" id="PF03372"/>
    </source>
</evidence>
<reference evidence="2 3" key="1">
    <citation type="submission" date="2020-05" db="EMBL/GenBank/DDBJ databases">
        <title>Aquincola sp. isolate from soil.</title>
        <authorList>
            <person name="Han J."/>
            <person name="Kim D.-U."/>
        </authorList>
    </citation>
    <scope>NUCLEOTIDE SEQUENCE [LARGE SCALE GENOMIC DNA]</scope>
    <source>
        <strain evidence="2 3">S2</strain>
    </source>
</reference>
<comment type="caution">
    <text evidence="2">The sequence shown here is derived from an EMBL/GenBank/DDBJ whole genome shotgun (WGS) entry which is preliminary data.</text>
</comment>
<name>A0ABX2E9G9_9BURK</name>
<dbReference type="PANTHER" id="PTHR14859:SF0">
    <property type="entry name" value="ENDONUCLEASE_EXONUCLEASE_PHOSPHATASE FAMILY PROTEIN, EXPRESSED"/>
    <property type="match status" value="1"/>
</dbReference>
<evidence type="ECO:0000313" key="3">
    <source>
        <dbReference type="Proteomes" id="UP000737171"/>
    </source>
</evidence>
<accession>A0ABX2E9G9</accession>
<protein>
    <submittedName>
        <fullName evidence="2">Endonuclease/exonuclease/phosphatase family protein</fullName>
    </submittedName>
</protein>
<dbReference type="Gene3D" id="3.60.10.10">
    <property type="entry name" value="Endonuclease/exonuclease/phosphatase"/>
    <property type="match status" value="1"/>
</dbReference>
<dbReference type="EMBL" id="JABRWJ010000001">
    <property type="protein sequence ID" value="NRF65378.1"/>
    <property type="molecule type" value="Genomic_DNA"/>
</dbReference>